<feature type="repeat" description="ANK" evidence="3">
    <location>
        <begin position="773"/>
        <end position="805"/>
    </location>
</feature>
<dbReference type="InterPro" id="IPR056884">
    <property type="entry name" value="NPHP3-like_N"/>
</dbReference>
<proteinExistence type="predicted"/>
<evidence type="ECO:0000313" key="6">
    <source>
        <dbReference type="EMBL" id="KAF1941638.1"/>
    </source>
</evidence>
<evidence type="ECO:0000256" key="2">
    <source>
        <dbReference type="ARBA" id="ARBA00023043"/>
    </source>
</evidence>
<dbReference type="SMART" id="SM00248">
    <property type="entry name" value="ANK"/>
    <property type="match status" value="9"/>
</dbReference>
<dbReference type="PROSITE" id="PS50088">
    <property type="entry name" value="ANK_REPEAT"/>
    <property type="match status" value="3"/>
</dbReference>
<protein>
    <submittedName>
        <fullName evidence="6">Ankyrin</fullName>
    </submittedName>
</protein>
<feature type="compositionally biased region" description="Basic and acidic residues" evidence="4">
    <location>
        <begin position="608"/>
        <end position="619"/>
    </location>
</feature>
<feature type="domain" description="Nephrocystin 3-like N-terminal" evidence="5">
    <location>
        <begin position="202"/>
        <end position="377"/>
    </location>
</feature>
<reference evidence="6" key="1">
    <citation type="journal article" date="2020" name="Stud. Mycol.">
        <title>101 Dothideomycetes genomes: a test case for predicting lifestyles and emergence of pathogens.</title>
        <authorList>
            <person name="Haridas S."/>
            <person name="Albert R."/>
            <person name="Binder M."/>
            <person name="Bloem J."/>
            <person name="Labutti K."/>
            <person name="Salamov A."/>
            <person name="Andreopoulos B."/>
            <person name="Baker S."/>
            <person name="Barry K."/>
            <person name="Bills G."/>
            <person name="Bluhm B."/>
            <person name="Cannon C."/>
            <person name="Castanera R."/>
            <person name="Culley D."/>
            <person name="Daum C."/>
            <person name="Ezra D."/>
            <person name="Gonzalez J."/>
            <person name="Henrissat B."/>
            <person name="Kuo A."/>
            <person name="Liang C."/>
            <person name="Lipzen A."/>
            <person name="Lutzoni F."/>
            <person name="Magnuson J."/>
            <person name="Mondo S."/>
            <person name="Nolan M."/>
            <person name="Ohm R."/>
            <person name="Pangilinan J."/>
            <person name="Park H.-J."/>
            <person name="Ramirez L."/>
            <person name="Alfaro M."/>
            <person name="Sun H."/>
            <person name="Tritt A."/>
            <person name="Yoshinaga Y."/>
            <person name="Zwiers L.-H."/>
            <person name="Turgeon B."/>
            <person name="Goodwin S."/>
            <person name="Spatafora J."/>
            <person name="Crous P."/>
            <person name="Grigoriev I."/>
        </authorList>
    </citation>
    <scope>NUCLEOTIDE SEQUENCE</scope>
    <source>
        <strain evidence="6">CBS 161.51</strain>
    </source>
</reference>
<dbReference type="PANTHER" id="PTHR24198">
    <property type="entry name" value="ANKYRIN REPEAT AND PROTEIN KINASE DOMAIN-CONTAINING PROTEIN"/>
    <property type="match status" value="1"/>
</dbReference>
<dbReference type="InterPro" id="IPR002110">
    <property type="entry name" value="Ankyrin_rpt"/>
</dbReference>
<gene>
    <name evidence="6" type="ORF">EJ02DRAFT_347372</name>
</gene>
<dbReference type="Pfam" id="PF12796">
    <property type="entry name" value="Ank_2"/>
    <property type="match status" value="3"/>
</dbReference>
<evidence type="ECO:0000259" key="5">
    <source>
        <dbReference type="Pfam" id="PF24883"/>
    </source>
</evidence>
<feature type="region of interest" description="Disordered" evidence="4">
    <location>
        <begin position="608"/>
        <end position="681"/>
    </location>
</feature>
<organism evidence="6 7">
    <name type="scientific">Clathrospora elynae</name>
    <dbReference type="NCBI Taxonomy" id="706981"/>
    <lineage>
        <taxon>Eukaryota</taxon>
        <taxon>Fungi</taxon>
        <taxon>Dikarya</taxon>
        <taxon>Ascomycota</taxon>
        <taxon>Pezizomycotina</taxon>
        <taxon>Dothideomycetes</taxon>
        <taxon>Pleosporomycetidae</taxon>
        <taxon>Pleosporales</taxon>
        <taxon>Diademaceae</taxon>
        <taxon>Clathrospora</taxon>
    </lineage>
</organism>
<dbReference type="PANTHER" id="PTHR24198:SF165">
    <property type="entry name" value="ANKYRIN REPEAT-CONTAINING PROTEIN-RELATED"/>
    <property type="match status" value="1"/>
</dbReference>
<evidence type="ECO:0000256" key="1">
    <source>
        <dbReference type="ARBA" id="ARBA00022737"/>
    </source>
</evidence>
<name>A0A6A5SPN5_9PLEO</name>
<sequence length="1062" mass="119157">MLPKKIPHARISVFQYQSQWFGRGAVDERLENVANKLLYALDRSRVLDKDSELLRSLLADFAFLARDAQIRLVCFWEENESDLVGYFNKGMPWLKSKEHIVDRASATIESFESISLMSDHFQLNKYKEPKDGNYTSVSDEIRETARKADGILKTRQSMLRQALVNDRTYHSMIDTLSRGFVDIDATTKGSYRGPKTAKLSSVLELDSFKNWRSSDATQVLWVHGKAGTGQGSIAASAIEFLEKAREHGSIVTSFFCDQSDTMRRSLKGLLQMVVRQIIDFDQDLARHLLSDSRKSKGSEKQEYDPEETLKVPALWDALHKMARDLPGGSVYVTLYGLEQMAEESLSQFLLFMEETPDVHATNSDEENEPVKWLLLSRAGRPNIEKCLKEKALEINLDDAENSVHVSDDLRTHISISVDELALPSSLAYFVKRHIHSRAEDNWIYVALVIQELKNALASGHSQHADIRKLLESFPYGLTDMFEHVRKRVLDPQAQGYEYTKELLRCRILAYVSPTLRELAIMAGLPSEDHEDHDTLKAYVVRCGAFLEISGNDWDPDNNTVEWIDIAAQDHLQQYAKNDLSLELNDMQHGIIALRLMDYMYHSIEQQEAHLEKHGERDDTATGLDDDADPVMTEEGNDAVKSAQKSNGSGTGEQDVDTETEDTDNETSTTSNADDEDAGQRQDEELKYPARYWVEHAKRAPPDVLEEFDFNHTFWLEDSEARQKWWRSIEDVHTRPGHTKVSALHVAVILEFRSLVDYLLEHNSTSDIHKQDSLAFQPLYYACGGGNEEIINALLRAGSDIDFKDADKPTALYAASSNGHRDIVNTLLSRNADVDAASSEYGTALYAAVENAHNGIAELLLACKAKVNVICGPSRRALNIAAFMGNLEGVRILVKQGADVDPNEDYVYGSALGAAARRGHAAIAKYLLSHNWSPCHVMKTYGSFLSAAATYDHLAVLEILLENEARVLVLEHALQAAAQRGYASIVTAILHKSSTLPSSIRHQRAFTLASFYGRADVLKLLYDRGVDQAQLDEALYQATDNEHEETVKLLLEFGANPDAEGPT</sequence>
<dbReference type="EMBL" id="ML976045">
    <property type="protein sequence ID" value="KAF1941638.1"/>
    <property type="molecule type" value="Genomic_DNA"/>
</dbReference>
<dbReference type="AlphaFoldDB" id="A0A6A5SPN5"/>
<keyword evidence="7" id="KW-1185">Reference proteome</keyword>
<evidence type="ECO:0000313" key="7">
    <source>
        <dbReference type="Proteomes" id="UP000800038"/>
    </source>
</evidence>
<feature type="compositionally biased region" description="Acidic residues" evidence="4">
    <location>
        <begin position="653"/>
        <end position="664"/>
    </location>
</feature>
<dbReference type="Proteomes" id="UP000800038">
    <property type="component" value="Unassembled WGS sequence"/>
</dbReference>
<keyword evidence="1" id="KW-0677">Repeat</keyword>
<dbReference type="OrthoDB" id="427518at2759"/>
<feature type="repeat" description="ANK" evidence="3">
    <location>
        <begin position="872"/>
        <end position="904"/>
    </location>
</feature>
<dbReference type="PROSITE" id="PS50297">
    <property type="entry name" value="ANK_REP_REGION"/>
    <property type="match status" value="3"/>
</dbReference>
<dbReference type="Pfam" id="PF24883">
    <property type="entry name" value="NPHP3_N"/>
    <property type="match status" value="1"/>
</dbReference>
<evidence type="ECO:0000256" key="4">
    <source>
        <dbReference type="SAM" id="MobiDB-lite"/>
    </source>
</evidence>
<feature type="repeat" description="ANK" evidence="3">
    <location>
        <begin position="806"/>
        <end position="838"/>
    </location>
</feature>
<accession>A0A6A5SPN5</accession>
<dbReference type="SUPFAM" id="SSF48403">
    <property type="entry name" value="Ankyrin repeat"/>
    <property type="match status" value="1"/>
</dbReference>
<keyword evidence="2 3" id="KW-0040">ANK repeat</keyword>
<dbReference type="Gene3D" id="1.25.40.20">
    <property type="entry name" value="Ankyrin repeat-containing domain"/>
    <property type="match status" value="2"/>
</dbReference>
<dbReference type="InterPro" id="IPR036770">
    <property type="entry name" value="Ankyrin_rpt-contain_sf"/>
</dbReference>
<evidence type="ECO:0000256" key="3">
    <source>
        <dbReference type="PROSITE-ProRule" id="PRU00023"/>
    </source>
</evidence>